<accession>A0ABQ0TG47</accession>
<reference evidence="1 2" key="1">
    <citation type="submission" date="2019-06" db="EMBL/GenBank/DDBJ databases">
        <title>Whole genome shotgun sequence of Brevibacillus reuszeri NBRC 15719.</title>
        <authorList>
            <person name="Hosoyama A."/>
            <person name="Uohara A."/>
            <person name="Ohji S."/>
            <person name="Ichikawa N."/>
        </authorList>
    </citation>
    <scope>NUCLEOTIDE SEQUENCE [LARGE SCALE GENOMIC DNA]</scope>
    <source>
        <strain evidence="1 2">NBRC 15719</strain>
    </source>
</reference>
<name>A0ABQ0TG47_9BACL</name>
<dbReference type="InterPro" id="IPR053714">
    <property type="entry name" value="Iso_Racemase_Enz_sf"/>
</dbReference>
<gene>
    <name evidence="1" type="ORF">BRE01_06080</name>
</gene>
<comment type="caution">
    <text evidence="1">The sequence shown here is derived from an EMBL/GenBank/DDBJ whole genome shotgun (WGS) entry which is preliminary data.</text>
</comment>
<evidence type="ECO:0008006" key="3">
    <source>
        <dbReference type="Google" id="ProtNLM"/>
    </source>
</evidence>
<keyword evidence="2" id="KW-1185">Reference proteome</keyword>
<protein>
    <recommendedName>
        <fullName evidence="3">Hydantoin racemase</fullName>
    </recommendedName>
</protein>
<dbReference type="EMBL" id="BJON01000002">
    <property type="protein sequence ID" value="GED66906.1"/>
    <property type="molecule type" value="Genomic_DNA"/>
</dbReference>
<dbReference type="Gene3D" id="3.40.50.12500">
    <property type="match status" value="1"/>
</dbReference>
<proteinExistence type="predicted"/>
<dbReference type="Proteomes" id="UP000319578">
    <property type="component" value="Unassembled WGS sequence"/>
</dbReference>
<sequence>MSTKLLYIDPIYSDEDVGLFESHFRKMVEQDTEIDVISLGNKKGPLHMEYNCYEVLAMPDLIRQVIKAELDGYDGTIIGCFYDPALRACREVSRKMVISAPAEASLHLSATIGESISIIVRLVAVKYAESLVNVGRKLGWSQSKRVGFQSPT</sequence>
<organism evidence="1 2">
    <name type="scientific">Brevibacillus reuszeri</name>
    <dbReference type="NCBI Taxonomy" id="54915"/>
    <lineage>
        <taxon>Bacteria</taxon>
        <taxon>Bacillati</taxon>
        <taxon>Bacillota</taxon>
        <taxon>Bacilli</taxon>
        <taxon>Bacillales</taxon>
        <taxon>Paenibacillaceae</taxon>
        <taxon>Brevibacillus</taxon>
    </lineage>
</organism>
<evidence type="ECO:0000313" key="2">
    <source>
        <dbReference type="Proteomes" id="UP000319578"/>
    </source>
</evidence>
<evidence type="ECO:0000313" key="1">
    <source>
        <dbReference type="EMBL" id="GED66906.1"/>
    </source>
</evidence>
<dbReference type="RefSeq" id="WP_049739900.1">
    <property type="nucleotide sequence ID" value="NZ_BJON01000002.1"/>
</dbReference>